<proteinExistence type="inferred from homology"/>
<dbReference type="GO" id="GO:0006357">
    <property type="term" value="P:regulation of transcription by RNA polymerase II"/>
    <property type="evidence" value="ECO:0007669"/>
    <property type="project" value="InterPro"/>
</dbReference>
<dbReference type="GO" id="GO:0070847">
    <property type="term" value="C:core mediator complex"/>
    <property type="evidence" value="ECO:0007669"/>
    <property type="project" value="TreeGrafter"/>
</dbReference>
<protein>
    <recommendedName>
        <fullName evidence="1">Mediator of RNA polymerase II transcription subunit 7</fullName>
    </recommendedName>
</protein>
<keyword evidence="1" id="KW-0804">Transcription</keyword>
<name>A0A2T9Z0D6_9FUNG</name>
<keyword evidence="1" id="KW-0805">Transcription regulation</keyword>
<dbReference type="InterPro" id="IPR009244">
    <property type="entry name" value="Mediatior_Med7"/>
</dbReference>
<dbReference type="PANTHER" id="PTHR21428">
    <property type="entry name" value="MEDIATOR OF RNA POLYMERASE II TRANSCRIPTION SUBUNIT 7"/>
    <property type="match status" value="1"/>
</dbReference>
<dbReference type="Pfam" id="PF05983">
    <property type="entry name" value="Med7"/>
    <property type="match status" value="1"/>
</dbReference>
<evidence type="ECO:0000256" key="1">
    <source>
        <dbReference type="RuleBase" id="RU364060"/>
    </source>
</evidence>
<dbReference type="PANTHER" id="PTHR21428:SF11">
    <property type="entry name" value="MEDIATOR OF RNA POLYMERASE II TRANSCRIPTION SUBUNIT 7"/>
    <property type="match status" value="1"/>
</dbReference>
<comment type="function">
    <text evidence="1">Component of the Mediator complex, a coactivator involved in the regulated transcription of nearly all RNA polymerase II-dependent genes. Mediator functions as a bridge to convey information from gene-specific regulatory proteins to the basal RNA polymerase II transcription machinery.</text>
</comment>
<dbReference type="GO" id="GO:0016592">
    <property type="term" value="C:mediator complex"/>
    <property type="evidence" value="ECO:0007669"/>
    <property type="project" value="InterPro"/>
</dbReference>
<dbReference type="AlphaFoldDB" id="A0A2T9Z0D6"/>
<evidence type="ECO:0000313" key="2">
    <source>
        <dbReference type="EMBL" id="PVU98058.1"/>
    </source>
</evidence>
<comment type="subunit">
    <text evidence="1">Component of the Mediator complex.</text>
</comment>
<dbReference type="GO" id="GO:0003712">
    <property type="term" value="F:transcription coregulator activity"/>
    <property type="evidence" value="ECO:0007669"/>
    <property type="project" value="InterPro"/>
</dbReference>
<dbReference type="Proteomes" id="UP000245699">
    <property type="component" value="Unassembled WGS sequence"/>
</dbReference>
<gene>
    <name evidence="2" type="ORF">BB559_001807</name>
</gene>
<dbReference type="STRING" id="61424.A0A2T9Z0D6"/>
<sequence length="153" mass="17776">MTETQNISNAFPLPPDHYKYFTDENLDILESLKGEQKEIEKKDVFRFLEPPLPPEDEKFTVFGRVFPLKNINPELKDQGVEKLFDSDNDASVELRKLTFLVVKEYMDLLKTLSTEPKNAIRRTYRQNADTVCKHGLLGYRDVEADSKTANIFM</sequence>
<keyword evidence="3" id="KW-1185">Reference proteome</keyword>
<keyword evidence="1" id="KW-0539">Nucleus</keyword>
<reference evidence="2 3" key="1">
    <citation type="journal article" date="2018" name="MBio">
        <title>Comparative Genomics Reveals the Core Gene Toolbox for the Fungus-Insect Symbiosis.</title>
        <authorList>
            <person name="Wang Y."/>
            <person name="Stata M."/>
            <person name="Wang W."/>
            <person name="Stajich J.E."/>
            <person name="White M.M."/>
            <person name="Moncalvo J.M."/>
        </authorList>
    </citation>
    <scope>NUCLEOTIDE SEQUENCE [LARGE SCALE GENOMIC DNA]</scope>
    <source>
        <strain evidence="2 3">AUS-77-4</strain>
    </source>
</reference>
<evidence type="ECO:0000313" key="3">
    <source>
        <dbReference type="Proteomes" id="UP000245699"/>
    </source>
</evidence>
<dbReference type="Gene3D" id="6.10.140.1520">
    <property type="match status" value="1"/>
</dbReference>
<keyword evidence="1" id="KW-0010">Activator</keyword>
<organism evidence="2 3">
    <name type="scientific">Furculomyces boomerangus</name>
    <dbReference type="NCBI Taxonomy" id="61424"/>
    <lineage>
        <taxon>Eukaryota</taxon>
        <taxon>Fungi</taxon>
        <taxon>Fungi incertae sedis</taxon>
        <taxon>Zoopagomycota</taxon>
        <taxon>Kickxellomycotina</taxon>
        <taxon>Harpellomycetes</taxon>
        <taxon>Harpellales</taxon>
        <taxon>Harpellaceae</taxon>
        <taxon>Furculomyces</taxon>
    </lineage>
</organism>
<accession>A0A2T9Z0D6</accession>
<comment type="subcellular location">
    <subcellularLocation>
        <location evidence="1">Nucleus</location>
    </subcellularLocation>
</comment>
<comment type="similarity">
    <text evidence="1">Belongs to the Mediator complex subunit 7 family.</text>
</comment>
<dbReference type="EMBL" id="MBFT01000091">
    <property type="protein sequence ID" value="PVU98058.1"/>
    <property type="molecule type" value="Genomic_DNA"/>
</dbReference>
<comment type="caution">
    <text evidence="2">The sequence shown here is derived from an EMBL/GenBank/DDBJ whole genome shotgun (WGS) entry which is preliminary data.</text>
</comment>
<dbReference type="OrthoDB" id="10253553at2759"/>